<dbReference type="InterPro" id="IPR019301">
    <property type="entry name" value="Flagellar_prot_FlgJ_N"/>
</dbReference>
<reference evidence="2" key="1">
    <citation type="journal article" date="2022" name="Arch. Microbiol.">
        <title>Pseudodesulfovibrio sediminis sp. nov., a mesophilic and neutrophilic sulfate-reducing bacterium isolated from sediment of a brackish lake.</title>
        <authorList>
            <person name="Takahashi A."/>
            <person name="Kojima H."/>
            <person name="Watanabe M."/>
            <person name="Fukui M."/>
        </authorList>
    </citation>
    <scope>NUCLEOTIDE SEQUENCE</scope>
    <source>
        <strain evidence="2">SF6</strain>
    </source>
</reference>
<dbReference type="Proteomes" id="UP001053296">
    <property type="component" value="Chromosome"/>
</dbReference>
<proteinExistence type="predicted"/>
<dbReference type="Pfam" id="PF10135">
    <property type="entry name" value="Rod-binding"/>
    <property type="match status" value="1"/>
</dbReference>
<accession>A0ABM7P1Z3</accession>
<evidence type="ECO:0000313" key="3">
    <source>
        <dbReference type="Proteomes" id="UP001053296"/>
    </source>
</evidence>
<feature type="domain" description="Flagellar protein FlgJ N-terminal" evidence="1">
    <location>
        <begin position="60"/>
        <end position="107"/>
    </location>
</feature>
<evidence type="ECO:0000259" key="1">
    <source>
        <dbReference type="Pfam" id="PF10135"/>
    </source>
</evidence>
<keyword evidence="3" id="KW-1185">Reference proteome</keyword>
<dbReference type="RefSeq" id="WP_229592421.1">
    <property type="nucleotide sequence ID" value="NZ_AP024485.1"/>
</dbReference>
<organism evidence="2 3">
    <name type="scientific">Pseudodesulfovibrio sediminis</name>
    <dbReference type="NCBI Taxonomy" id="2810563"/>
    <lineage>
        <taxon>Bacteria</taxon>
        <taxon>Pseudomonadati</taxon>
        <taxon>Thermodesulfobacteriota</taxon>
        <taxon>Desulfovibrionia</taxon>
        <taxon>Desulfovibrionales</taxon>
        <taxon>Desulfovibrionaceae</taxon>
    </lineage>
</organism>
<dbReference type="EMBL" id="AP024485">
    <property type="protein sequence ID" value="BCS86812.1"/>
    <property type="molecule type" value="Genomic_DNA"/>
</dbReference>
<name>A0ABM7P1Z3_9BACT</name>
<sequence>MISSTVDPRLAAKQADTKDLIRFKQEMDGLKERLTDKGANGQLKKACQNFEAVFIGKLWQQMRQSVQKEGYLHSKQEDSYISMFDRDFSEKMAQAGGIGLADMIYAQLSEKLKETSKTTLAGGVAIKPLKEEKPISVNQPGAGIQINTGKGITLEEWGGSVSSEASGGNAVVPAPAAQVSTQEVGSTPKLLTDVEVQAKLDTLVRRLESEHLRDSLTQGRAQGEEYTDKAVEALGRKIAQRG</sequence>
<protein>
    <recommendedName>
        <fullName evidence="1">Flagellar protein FlgJ N-terminal domain-containing protein</fullName>
    </recommendedName>
</protein>
<evidence type="ECO:0000313" key="2">
    <source>
        <dbReference type="EMBL" id="BCS86812.1"/>
    </source>
</evidence>
<gene>
    <name evidence="2" type="ORF">PSDVSF_00540</name>
</gene>